<evidence type="ECO:0000313" key="3">
    <source>
        <dbReference type="EMBL" id="CAD7248083.1"/>
    </source>
</evidence>
<keyword evidence="1" id="KW-1015">Disulfide bond</keyword>
<organism evidence="3">
    <name type="scientific">Darwinula stevensoni</name>
    <dbReference type="NCBI Taxonomy" id="69355"/>
    <lineage>
        <taxon>Eukaryota</taxon>
        <taxon>Metazoa</taxon>
        <taxon>Ecdysozoa</taxon>
        <taxon>Arthropoda</taxon>
        <taxon>Crustacea</taxon>
        <taxon>Oligostraca</taxon>
        <taxon>Ostracoda</taxon>
        <taxon>Podocopa</taxon>
        <taxon>Podocopida</taxon>
        <taxon>Darwinulocopina</taxon>
        <taxon>Darwinuloidea</taxon>
        <taxon>Darwinulidae</taxon>
        <taxon>Darwinula</taxon>
    </lineage>
</organism>
<dbReference type="GO" id="GO:0004252">
    <property type="term" value="F:serine-type endopeptidase activity"/>
    <property type="evidence" value="ECO:0007669"/>
    <property type="project" value="InterPro"/>
</dbReference>
<dbReference type="InterPro" id="IPR001314">
    <property type="entry name" value="Peptidase_S1A"/>
</dbReference>
<evidence type="ECO:0000313" key="4">
    <source>
        <dbReference type="Proteomes" id="UP000677054"/>
    </source>
</evidence>
<dbReference type="Pfam" id="PF00089">
    <property type="entry name" value="Trypsin"/>
    <property type="match status" value="1"/>
</dbReference>
<protein>
    <recommendedName>
        <fullName evidence="2">Peptidase S1 domain-containing protein</fullName>
    </recommendedName>
</protein>
<dbReference type="InterPro" id="IPR001254">
    <property type="entry name" value="Trypsin_dom"/>
</dbReference>
<evidence type="ECO:0000259" key="2">
    <source>
        <dbReference type="PROSITE" id="PS50240"/>
    </source>
</evidence>
<proteinExistence type="predicted"/>
<dbReference type="InterPro" id="IPR043504">
    <property type="entry name" value="Peptidase_S1_PA_chymotrypsin"/>
</dbReference>
<reference evidence="3" key="1">
    <citation type="submission" date="2020-11" db="EMBL/GenBank/DDBJ databases">
        <authorList>
            <person name="Tran Van P."/>
        </authorList>
    </citation>
    <scope>NUCLEOTIDE SEQUENCE</scope>
</reference>
<feature type="domain" description="Peptidase S1" evidence="2">
    <location>
        <begin position="147"/>
        <end position="341"/>
    </location>
</feature>
<gene>
    <name evidence="3" type="ORF">DSTB1V02_LOCUS7906</name>
</gene>
<dbReference type="CDD" id="cd00190">
    <property type="entry name" value="Tryp_SPc"/>
    <property type="match status" value="1"/>
</dbReference>
<dbReference type="PANTHER" id="PTHR24252">
    <property type="entry name" value="ACROSIN-RELATED"/>
    <property type="match status" value="1"/>
</dbReference>
<name>A0A7R9A7X4_9CRUS</name>
<keyword evidence="4" id="KW-1185">Reference proteome</keyword>
<dbReference type="AlphaFoldDB" id="A0A7R9A7X4"/>
<dbReference type="PRINTS" id="PR00722">
    <property type="entry name" value="CHYMOTRYPSIN"/>
</dbReference>
<dbReference type="FunFam" id="2.40.10.10:FF:000068">
    <property type="entry name" value="transmembrane protease serine 2"/>
    <property type="match status" value="1"/>
</dbReference>
<dbReference type="SMART" id="SM00020">
    <property type="entry name" value="Tryp_SPc"/>
    <property type="match status" value="1"/>
</dbReference>
<dbReference type="InterPro" id="IPR018114">
    <property type="entry name" value="TRYPSIN_HIS"/>
</dbReference>
<sequence length="341" mass="37971">MEEFTLLQALPLGSLAKISIRLRLGAWPMKSPSLPDENLRFHPSVGSFVGRCFVFRSLVDIPHAEGEEQNARTAWYGPTINENDYEEQWKYNYTFPILDRSMFQNVPFCGLCMTQADDVSTAKTPGHVALLSHWGRMSRLDNSYIDIIASMEAPPITVFLLFLTFSARTQRKYPWIGWMGTTQSNFICTSALINDRYVLTAAHCVSSNPSGTFYVTLGSSNRSQRPAGQAIQIPARSIIHPNYISQPIQNDVALLKLYTPVNFAAYPNIRPICLAGFNPSANSVVTIAGWGRTSGSYVYSFIFPNTVDAQCVKEMVIAYAYLSSASSVHEGREGSKHEVQV</sequence>
<dbReference type="EMBL" id="CAJPEV010001700">
    <property type="protein sequence ID" value="CAG0893926.1"/>
    <property type="molecule type" value="Genomic_DNA"/>
</dbReference>
<dbReference type="OrthoDB" id="93664at2759"/>
<dbReference type="InterPro" id="IPR009003">
    <property type="entry name" value="Peptidase_S1_PA"/>
</dbReference>
<dbReference type="GO" id="GO:0006508">
    <property type="term" value="P:proteolysis"/>
    <property type="evidence" value="ECO:0007669"/>
    <property type="project" value="InterPro"/>
</dbReference>
<dbReference type="PROSITE" id="PS50240">
    <property type="entry name" value="TRYPSIN_DOM"/>
    <property type="match status" value="1"/>
</dbReference>
<dbReference type="SUPFAM" id="SSF50494">
    <property type="entry name" value="Trypsin-like serine proteases"/>
    <property type="match status" value="1"/>
</dbReference>
<dbReference type="EMBL" id="LR901217">
    <property type="protein sequence ID" value="CAD7248083.1"/>
    <property type="molecule type" value="Genomic_DNA"/>
</dbReference>
<dbReference type="Proteomes" id="UP000677054">
    <property type="component" value="Unassembled WGS sequence"/>
</dbReference>
<dbReference type="PANTHER" id="PTHR24252:SF7">
    <property type="entry name" value="HYALIN"/>
    <property type="match status" value="1"/>
</dbReference>
<dbReference type="PROSITE" id="PS00134">
    <property type="entry name" value="TRYPSIN_HIS"/>
    <property type="match status" value="1"/>
</dbReference>
<evidence type="ECO:0000256" key="1">
    <source>
        <dbReference type="ARBA" id="ARBA00023157"/>
    </source>
</evidence>
<dbReference type="Gene3D" id="2.40.10.10">
    <property type="entry name" value="Trypsin-like serine proteases"/>
    <property type="match status" value="2"/>
</dbReference>
<accession>A0A7R9A7X4</accession>